<keyword evidence="3" id="KW-1185">Reference proteome</keyword>
<evidence type="ECO:0000256" key="1">
    <source>
        <dbReference type="SAM" id="MobiDB-lite"/>
    </source>
</evidence>
<dbReference type="AlphaFoldDB" id="A0AAE1I2B5"/>
<evidence type="ECO:0000313" key="2">
    <source>
        <dbReference type="EMBL" id="KAK3931065.1"/>
    </source>
</evidence>
<comment type="caution">
    <text evidence="2">The sequence shown here is derived from an EMBL/GenBank/DDBJ whole genome shotgun (WGS) entry which is preliminary data.</text>
</comment>
<feature type="non-terminal residue" evidence="2">
    <location>
        <position position="113"/>
    </location>
</feature>
<accession>A0AAE1I2B5</accession>
<evidence type="ECO:0000313" key="3">
    <source>
        <dbReference type="Proteomes" id="UP001219518"/>
    </source>
</evidence>
<protein>
    <submittedName>
        <fullName evidence="2">DNA topoisomerase 2-alpha</fullName>
    </submittedName>
</protein>
<proteinExistence type="predicted"/>
<feature type="region of interest" description="Disordered" evidence="1">
    <location>
        <begin position="54"/>
        <end position="113"/>
    </location>
</feature>
<sequence length="113" mass="12459">MDRFLPVVRLLYTNGNLECVSCALISPDLPEPYGARQPGYLPVAIRRTAPRVQHSSARVFSTTHGDTPFPASPRGQSVCLPARGEPVKPRRATPEATPRPFRPDDPFGSTRYT</sequence>
<name>A0AAE1I2B5_9NEOP</name>
<feature type="compositionally biased region" description="Polar residues" evidence="1">
    <location>
        <begin position="54"/>
        <end position="65"/>
    </location>
</feature>
<gene>
    <name evidence="2" type="ORF">KUF71_024977</name>
</gene>
<organism evidence="2 3">
    <name type="scientific">Frankliniella fusca</name>
    <dbReference type="NCBI Taxonomy" id="407009"/>
    <lineage>
        <taxon>Eukaryota</taxon>
        <taxon>Metazoa</taxon>
        <taxon>Ecdysozoa</taxon>
        <taxon>Arthropoda</taxon>
        <taxon>Hexapoda</taxon>
        <taxon>Insecta</taxon>
        <taxon>Pterygota</taxon>
        <taxon>Neoptera</taxon>
        <taxon>Paraneoptera</taxon>
        <taxon>Thysanoptera</taxon>
        <taxon>Terebrantia</taxon>
        <taxon>Thripoidea</taxon>
        <taxon>Thripidae</taxon>
        <taxon>Frankliniella</taxon>
    </lineage>
</organism>
<reference evidence="2" key="1">
    <citation type="submission" date="2021-07" db="EMBL/GenBank/DDBJ databases">
        <authorList>
            <person name="Catto M.A."/>
            <person name="Jacobson A."/>
            <person name="Kennedy G."/>
            <person name="Labadie P."/>
            <person name="Hunt B.G."/>
            <person name="Srinivasan R."/>
        </authorList>
    </citation>
    <scope>NUCLEOTIDE SEQUENCE</scope>
    <source>
        <strain evidence="2">PL_HMW_Pooled</strain>
        <tissue evidence="2">Head</tissue>
    </source>
</reference>
<dbReference type="EMBL" id="JAHWGI010001416">
    <property type="protein sequence ID" value="KAK3931065.1"/>
    <property type="molecule type" value="Genomic_DNA"/>
</dbReference>
<dbReference type="Proteomes" id="UP001219518">
    <property type="component" value="Unassembled WGS sequence"/>
</dbReference>
<reference evidence="2" key="2">
    <citation type="journal article" date="2023" name="BMC Genomics">
        <title>Pest status, molecular evolution, and epigenetic factors derived from the genome assembly of Frankliniella fusca, a thysanopteran phytovirus vector.</title>
        <authorList>
            <person name="Catto M.A."/>
            <person name="Labadie P.E."/>
            <person name="Jacobson A.L."/>
            <person name="Kennedy G.G."/>
            <person name="Srinivasan R."/>
            <person name="Hunt B.G."/>
        </authorList>
    </citation>
    <scope>NUCLEOTIDE SEQUENCE</scope>
    <source>
        <strain evidence="2">PL_HMW_Pooled</strain>
    </source>
</reference>